<keyword evidence="3" id="KW-0805">Transcription regulation</keyword>
<dbReference type="GO" id="GO:0003677">
    <property type="term" value="F:DNA binding"/>
    <property type="evidence" value="ECO:0000318"/>
    <property type="project" value="GO_Central"/>
</dbReference>
<feature type="domain" description="Transcription initiation factor TFIID subunit 12" evidence="7">
    <location>
        <begin position="403"/>
        <end position="470"/>
    </location>
</feature>
<dbReference type="SUPFAM" id="SSF47113">
    <property type="entry name" value="Histone-fold"/>
    <property type="match status" value="1"/>
</dbReference>
<keyword evidence="9" id="KW-1185">Reference proteome</keyword>
<feature type="compositionally biased region" description="Polar residues" evidence="6">
    <location>
        <begin position="291"/>
        <end position="317"/>
    </location>
</feature>
<dbReference type="Proteomes" id="UP000027120">
    <property type="component" value="Unassembled WGS sequence"/>
</dbReference>
<dbReference type="GO" id="GO:0046982">
    <property type="term" value="F:protein heterodimerization activity"/>
    <property type="evidence" value="ECO:0007669"/>
    <property type="project" value="InterPro"/>
</dbReference>
<evidence type="ECO:0000313" key="9">
    <source>
        <dbReference type="Proteomes" id="UP000027120"/>
    </source>
</evidence>
<dbReference type="eggNOG" id="KOG1142">
    <property type="taxonomic scope" value="Eukaryota"/>
</dbReference>
<dbReference type="GO" id="GO:0000124">
    <property type="term" value="C:SAGA complex"/>
    <property type="evidence" value="ECO:0007669"/>
    <property type="project" value="InterPro"/>
</dbReference>
<evidence type="ECO:0000256" key="3">
    <source>
        <dbReference type="ARBA" id="ARBA00023015"/>
    </source>
</evidence>
<sequence>MDQEQPQQPQQTQTPTPSTTTTTTANTASSTVTTSQITAPSSQPPQQQQQTPPTPSTPSSTTIPTSTPTTNTPNPNPSPSPSPAPPSRPTSLTPPPPRPTSFSRPWQPPQQHFSHFSSLPSSSSATPSTSASPPIPSPPRGGIAIGVPAPRPTALSPQPSPPFSSSFGQPFGGLGRSGVNVPDSVRPPAIQGMGVMGSLGSSSQMRPAGISVQHHQPRPVQQSSLRPPPSSPSSQSPGTQNFQGQGLMRVSQVGSPGSSSPNTSQSVQSFNQPWLSSGSQGKPPLAPPSTYRPQMNTPSMQQRSHIPQQHSPLSTNLQQQHLSSVQPQQSKPSHQLPDHYGQQFSSPRVPQSSPHQQQITRPPGSATQKPSSLALVQPNAVQTGNQSKIAGTESDEFGNRILTKRSIQELVNQIDPSERLDPDVEDILVDIAEDFVESITMFGCSLAKHRKSDTLEAKDILVHLERNWNMTLPGFSGDEIKTFRKPLVCDIHKERLAAIKKSVMATEVASARTTGGQAAASAKGNLGKMPANIIGST</sequence>
<reference evidence="8 9" key="1">
    <citation type="submission" date="2014-04" db="EMBL/GenBank/DDBJ databases">
        <authorList>
            <consortium name="International Citrus Genome Consortium"/>
            <person name="Gmitter F."/>
            <person name="Chen C."/>
            <person name="Farmerie W."/>
            <person name="Harkins T."/>
            <person name="Desany B."/>
            <person name="Mohiuddin M."/>
            <person name="Kodira C."/>
            <person name="Borodovsky M."/>
            <person name="Lomsadze A."/>
            <person name="Burns P."/>
            <person name="Jenkins J."/>
            <person name="Prochnik S."/>
            <person name="Shu S."/>
            <person name="Chapman J."/>
            <person name="Pitluck S."/>
            <person name="Schmutz J."/>
            <person name="Rokhsar D."/>
        </authorList>
    </citation>
    <scope>NUCLEOTIDE SEQUENCE</scope>
</reference>
<comment type="subcellular location">
    <subcellularLocation>
        <location evidence="1">Nucleus</location>
    </subcellularLocation>
</comment>
<dbReference type="PANTHER" id="PTHR12264">
    <property type="entry name" value="TRANSCRIPTION INITIATION FACTOR TFIID SUBUNIT 12"/>
    <property type="match status" value="1"/>
</dbReference>
<dbReference type="InterPro" id="IPR009072">
    <property type="entry name" value="Histone-fold"/>
</dbReference>
<organism evidence="8 9">
    <name type="scientific">Citrus sinensis</name>
    <name type="common">Sweet orange</name>
    <name type="synonym">Citrus aurantium var. sinensis</name>
    <dbReference type="NCBI Taxonomy" id="2711"/>
    <lineage>
        <taxon>Eukaryota</taxon>
        <taxon>Viridiplantae</taxon>
        <taxon>Streptophyta</taxon>
        <taxon>Embryophyta</taxon>
        <taxon>Tracheophyta</taxon>
        <taxon>Spermatophyta</taxon>
        <taxon>Magnoliopsida</taxon>
        <taxon>eudicotyledons</taxon>
        <taxon>Gunneridae</taxon>
        <taxon>Pentapetalae</taxon>
        <taxon>rosids</taxon>
        <taxon>malvids</taxon>
        <taxon>Sapindales</taxon>
        <taxon>Rutaceae</taxon>
        <taxon>Aurantioideae</taxon>
        <taxon>Citrus</taxon>
    </lineage>
</organism>
<accession>A0A067F178</accession>
<evidence type="ECO:0000256" key="1">
    <source>
        <dbReference type="ARBA" id="ARBA00004123"/>
    </source>
</evidence>
<dbReference type="InterPro" id="IPR037794">
    <property type="entry name" value="TAF12"/>
</dbReference>
<gene>
    <name evidence="8" type="ORF">CISIN_1g009336mg</name>
</gene>
<dbReference type="FunFam" id="1.10.20.10:FF:000011">
    <property type="entry name" value="Transcription initiation factor TFIID subunit 12"/>
    <property type="match status" value="1"/>
</dbReference>
<name>A0A067F178_CITSI</name>
<dbReference type="EMBL" id="KK784928">
    <property type="protein sequence ID" value="KDO61101.1"/>
    <property type="molecule type" value="Genomic_DNA"/>
</dbReference>
<feature type="compositionally biased region" description="Pro residues" evidence="6">
    <location>
        <begin position="74"/>
        <end position="99"/>
    </location>
</feature>
<evidence type="ECO:0000256" key="4">
    <source>
        <dbReference type="ARBA" id="ARBA00023163"/>
    </source>
</evidence>
<protein>
    <recommendedName>
        <fullName evidence="7">Transcription initiation factor TFIID subunit 12 domain-containing protein</fullName>
    </recommendedName>
</protein>
<dbReference type="Pfam" id="PF03847">
    <property type="entry name" value="TFIID_20kDa"/>
    <property type="match status" value="1"/>
</dbReference>
<evidence type="ECO:0000259" key="7">
    <source>
        <dbReference type="Pfam" id="PF03847"/>
    </source>
</evidence>
<feature type="compositionally biased region" description="Polar residues" evidence="6">
    <location>
        <begin position="342"/>
        <end position="371"/>
    </location>
</feature>
<dbReference type="Gene3D" id="1.10.20.10">
    <property type="entry name" value="Histone, subunit A"/>
    <property type="match status" value="1"/>
</dbReference>
<feature type="compositionally biased region" description="Low complexity" evidence="6">
    <location>
        <begin position="117"/>
        <end position="132"/>
    </location>
</feature>
<comment type="similarity">
    <text evidence="2">Belongs to the TAF12 family.</text>
</comment>
<dbReference type="CDD" id="cd07981">
    <property type="entry name" value="HFD_TAF12"/>
    <property type="match status" value="1"/>
</dbReference>
<feature type="compositionally biased region" description="Low complexity" evidence="6">
    <location>
        <begin position="192"/>
        <end position="205"/>
    </location>
</feature>
<evidence type="ECO:0000313" key="8">
    <source>
        <dbReference type="EMBL" id="KDO61103.1"/>
    </source>
</evidence>
<feature type="compositionally biased region" description="Low complexity" evidence="6">
    <location>
        <begin position="1"/>
        <end position="73"/>
    </location>
</feature>
<feature type="compositionally biased region" description="Low complexity" evidence="6">
    <location>
        <begin position="250"/>
        <end position="269"/>
    </location>
</feature>
<evidence type="ECO:0000256" key="5">
    <source>
        <dbReference type="ARBA" id="ARBA00023242"/>
    </source>
</evidence>
<keyword evidence="4" id="KW-0804">Transcription</keyword>
<dbReference type="STRING" id="2711.A0A067F178"/>
<dbReference type="EMBL" id="KK784928">
    <property type="protein sequence ID" value="KDO61103.1"/>
    <property type="molecule type" value="Genomic_DNA"/>
</dbReference>
<evidence type="ECO:0000256" key="6">
    <source>
        <dbReference type="SAM" id="MobiDB-lite"/>
    </source>
</evidence>
<dbReference type="EMBL" id="KK784928">
    <property type="protein sequence ID" value="KDO61102.1"/>
    <property type="molecule type" value="Genomic_DNA"/>
</dbReference>
<dbReference type="InterPro" id="IPR003228">
    <property type="entry name" value="TFIID_TAF12_dom"/>
</dbReference>
<feature type="region of interest" description="Disordered" evidence="6">
    <location>
        <begin position="1"/>
        <end position="372"/>
    </location>
</feature>
<dbReference type="GO" id="GO:0051123">
    <property type="term" value="P:RNA polymerase II preinitiation complex assembly"/>
    <property type="evidence" value="ECO:0000318"/>
    <property type="project" value="GO_Central"/>
</dbReference>
<dbReference type="PANTHER" id="PTHR12264:SF21">
    <property type="entry name" value="TRANSCRIPTION INITIATION FACTOR TFIID SUBUNIT 12"/>
    <property type="match status" value="1"/>
</dbReference>
<dbReference type="GO" id="GO:0005669">
    <property type="term" value="C:transcription factor TFIID complex"/>
    <property type="evidence" value="ECO:0000318"/>
    <property type="project" value="GO_Central"/>
</dbReference>
<evidence type="ECO:0000256" key="2">
    <source>
        <dbReference type="ARBA" id="ARBA00007530"/>
    </source>
</evidence>
<dbReference type="GO" id="GO:0017025">
    <property type="term" value="F:TBP-class protein binding"/>
    <property type="evidence" value="ECO:0000318"/>
    <property type="project" value="GO_Central"/>
</dbReference>
<dbReference type="SMR" id="A0A067F178"/>
<proteinExistence type="inferred from homology"/>
<keyword evidence="5" id="KW-0539">Nucleus</keyword>
<dbReference type="PaxDb" id="2711-XP_006481807.1"/>
<feature type="compositionally biased region" description="Low complexity" evidence="6">
    <location>
        <begin position="318"/>
        <end position="330"/>
    </location>
</feature>
<dbReference type="AlphaFoldDB" id="A0A067F178"/>
<feature type="compositionally biased region" description="Polar residues" evidence="6">
    <location>
        <begin position="270"/>
        <end position="280"/>
    </location>
</feature>